<dbReference type="Proteomes" id="UP000002051">
    <property type="component" value="Chromosome 6"/>
</dbReference>
<evidence type="ECO:0000313" key="2">
    <source>
        <dbReference type="EMBL" id="KEH26792.1"/>
    </source>
</evidence>
<protein>
    <submittedName>
        <fullName evidence="2">Rhoptry associated membrane antigen, putative</fullName>
    </submittedName>
</protein>
<organism evidence="2 4">
    <name type="scientific">Medicago truncatula</name>
    <name type="common">Barrel medic</name>
    <name type="synonym">Medicago tribuloides</name>
    <dbReference type="NCBI Taxonomy" id="3880"/>
    <lineage>
        <taxon>Eukaryota</taxon>
        <taxon>Viridiplantae</taxon>
        <taxon>Streptophyta</taxon>
        <taxon>Embryophyta</taxon>
        <taxon>Tracheophyta</taxon>
        <taxon>Spermatophyta</taxon>
        <taxon>Magnoliopsida</taxon>
        <taxon>eudicotyledons</taxon>
        <taxon>Gunneridae</taxon>
        <taxon>Pentapetalae</taxon>
        <taxon>rosids</taxon>
        <taxon>fabids</taxon>
        <taxon>Fabales</taxon>
        <taxon>Fabaceae</taxon>
        <taxon>Papilionoideae</taxon>
        <taxon>50 kb inversion clade</taxon>
        <taxon>NPAAA clade</taxon>
        <taxon>Hologalegina</taxon>
        <taxon>IRL clade</taxon>
        <taxon>Trifolieae</taxon>
        <taxon>Medicago</taxon>
    </lineage>
</organism>
<evidence type="ECO:0000313" key="3">
    <source>
        <dbReference type="EnsemblPlants" id="KEH26792"/>
    </source>
</evidence>
<evidence type="ECO:0000313" key="4">
    <source>
        <dbReference type="Proteomes" id="UP000002051"/>
    </source>
</evidence>
<reference evidence="2 4" key="1">
    <citation type="journal article" date="2011" name="Nature">
        <title>The Medicago genome provides insight into the evolution of rhizobial symbioses.</title>
        <authorList>
            <person name="Young N.D."/>
            <person name="Debelle F."/>
            <person name="Oldroyd G.E."/>
            <person name="Geurts R."/>
            <person name="Cannon S.B."/>
            <person name="Udvardi M.K."/>
            <person name="Benedito V.A."/>
            <person name="Mayer K.F."/>
            <person name="Gouzy J."/>
            <person name="Schoof H."/>
            <person name="Van de Peer Y."/>
            <person name="Proost S."/>
            <person name="Cook D.R."/>
            <person name="Meyers B.C."/>
            <person name="Spannagl M."/>
            <person name="Cheung F."/>
            <person name="De Mita S."/>
            <person name="Krishnakumar V."/>
            <person name="Gundlach H."/>
            <person name="Zhou S."/>
            <person name="Mudge J."/>
            <person name="Bharti A.K."/>
            <person name="Murray J.D."/>
            <person name="Naoumkina M.A."/>
            <person name="Rosen B."/>
            <person name="Silverstein K.A."/>
            <person name="Tang H."/>
            <person name="Rombauts S."/>
            <person name="Zhao P.X."/>
            <person name="Zhou P."/>
            <person name="Barbe V."/>
            <person name="Bardou P."/>
            <person name="Bechner M."/>
            <person name="Bellec A."/>
            <person name="Berger A."/>
            <person name="Berges H."/>
            <person name="Bidwell S."/>
            <person name="Bisseling T."/>
            <person name="Choisne N."/>
            <person name="Couloux A."/>
            <person name="Denny R."/>
            <person name="Deshpande S."/>
            <person name="Dai X."/>
            <person name="Doyle J.J."/>
            <person name="Dudez A.M."/>
            <person name="Farmer A.D."/>
            <person name="Fouteau S."/>
            <person name="Franken C."/>
            <person name="Gibelin C."/>
            <person name="Gish J."/>
            <person name="Goldstein S."/>
            <person name="Gonzalez A.J."/>
            <person name="Green P.J."/>
            <person name="Hallab A."/>
            <person name="Hartog M."/>
            <person name="Hua A."/>
            <person name="Humphray S.J."/>
            <person name="Jeong D.H."/>
            <person name="Jing Y."/>
            <person name="Jocker A."/>
            <person name="Kenton S.M."/>
            <person name="Kim D.J."/>
            <person name="Klee K."/>
            <person name="Lai H."/>
            <person name="Lang C."/>
            <person name="Lin S."/>
            <person name="Macmil S.L."/>
            <person name="Magdelenat G."/>
            <person name="Matthews L."/>
            <person name="McCorrison J."/>
            <person name="Monaghan E.L."/>
            <person name="Mun J.H."/>
            <person name="Najar F.Z."/>
            <person name="Nicholson C."/>
            <person name="Noirot C."/>
            <person name="O'Bleness M."/>
            <person name="Paule C.R."/>
            <person name="Poulain J."/>
            <person name="Prion F."/>
            <person name="Qin B."/>
            <person name="Qu C."/>
            <person name="Retzel E.F."/>
            <person name="Riddle C."/>
            <person name="Sallet E."/>
            <person name="Samain S."/>
            <person name="Samson N."/>
            <person name="Sanders I."/>
            <person name="Saurat O."/>
            <person name="Scarpelli C."/>
            <person name="Schiex T."/>
            <person name="Segurens B."/>
            <person name="Severin A.J."/>
            <person name="Sherrier D.J."/>
            <person name="Shi R."/>
            <person name="Sims S."/>
            <person name="Singer S.R."/>
            <person name="Sinharoy S."/>
            <person name="Sterck L."/>
            <person name="Viollet A."/>
            <person name="Wang B.B."/>
            <person name="Wang K."/>
            <person name="Wang M."/>
            <person name="Wang X."/>
            <person name="Warfsmann J."/>
            <person name="Weissenbach J."/>
            <person name="White D.D."/>
            <person name="White J.D."/>
            <person name="Wiley G.B."/>
            <person name="Wincker P."/>
            <person name="Xing Y."/>
            <person name="Yang L."/>
            <person name="Yao Z."/>
            <person name="Ying F."/>
            <person name="Zhai J."/>
            <person name="Zhou L."/>
            <person name="Zuber A."/>
            <person name="Denarie J."/>
            <person name="Dixon R.A."/>
            <person name="May G.D."/>
            <person name="Schwartz D.C."/>
            <person name="Rogers J."/>
            <person name="Quetier F."/>
            <person name="Town C.D."/>
            <person name="Roe B.A."/>
        </authorList>
    </citation>
    <scope>NUCLEOTIDE SEQUENCE [LARGE SCALE GENOMIC DNA]</scope>
    <source>
        <strain evidence="2">A17</strain>
        <strain evidence="3 4">cv. Jemalong A17</strain>
    </source>
</reference>
<evidence type="ECO:0000256" key="1">
    <source>
        <dbReference type="SAM" id="MobiDB-lite"/>
    </source>
</evidence>
<dbReference type="EnsemblPlants" id="KEH26792">
    <property type="protein sequence ID" value="KEH26792"/>
    <property type="gene ID" value="MTR_6g073120"/>
</dbReference>
<feature type="region of interest" description="Disordered" evidence="1">
    <location>
        <begin position="1"/>
        <end position="23"/>
    </location>
</feature>
<dbReference type="EMBL" id="CM001222">
    <property type="protein sequence ID" value="KEH26792.1"/>
    <property type="molecule type" value="Genomic_DNA"/>
</dbReference>
<dbReference type="HOGENOM" id="CLU_964328_0_0_1"/>
<proteinExistence type="predicted"/>
<keyword evidence="4" id="KW-1185">Reference proteome</keyword>
<accession>A0A072UAX2</accession>
<name>A0A072UAX2_MEDTR</name>
<sequence>MKRKQSRTNETRPSKTLKTSNLMEGIKNESIETSTKSNDINKILQSFEQLKIVEKENKNIQKLEPAETSDDNEVTLGYTTSEELDNEEVILGYTTSEESYINEEEAKYCISSDEFDHLEREESNYDQIFIEKGETNIDEEEIYCCISSDEYNDLDREESNYDQIFIEEDSNYDQIFIEKGETSNSKRKRKWKDYCGNFDNSRVVYENESDEIRNNKKYATSQKKKGYARKTIKTTTDKDSCLKVLYKGSPNLLLKTRSVLLDGYIKIQQDGDSYEEIVDELMDVSYEED</sequence>
<dbReference type="AlphaFoldDB" id="A0A072UAX2"/>
<reference evidence="3" key="3">
    <citation type="submission" date="2015-04" db="UniProtKB">
        <authorList>
            <consortium name="EnsemblPlants"/>
        </authorList>
    </citation>
    <scope>IDENTIFICATION</scope>
    <source>
        <strain evidence="3">cv. Jemalong A17</strain>
    </source>
</reference>
<gene>
    <name evidence="2" type="ordered locus">MTR_6g073120</name>
</gene>
<reference evidence="2 4" key="2">
    <citation type="journal article" date="2014" name="BMC Genomics">
        <title>An improved genome release (version Mt4.0) for the model legume Medicago truncatula.</title>
        <authorList>
            <person name="Tang H."/>
            <person name="Krishnakumar V."/>
            <person name="Bidwell S."/>
            <person name="Rosen B."/>
            <person name="Chan A."/>
            <person name="Zhou S."/>
            <person name="Gentzbittel L."/>
            <person name="Childs K.L."/>
            <person name="Yandell M."/>
            <person name="Gundlach H."/>
            <person name="Mayer K.F."/>
            <person name="Schwartz D.C."/>
            <person name="Town C.D."/>
        </authorList>
    </citation>
    <scope>GENOME REANNOTATION</scope>
    <source>
        <strain evidence="2">A17</strain>
        <strain evidence="3 4">cv. Jemalong A17</strain>
    </source>
</reference>